<proteinExistence type="predicted"/>
<evidence type="ECO:0008006" key="2">
    <source>
        <dbReference type="Google" id="ProtNLM"/>
    </source>
</evidence>
<reference evidence="1" key="1">
    <citation type="submission" date="2018-05" db="EMBL/GenBank/DDBJ databases">
        <authorList>
            <person name="Lanie J.A."/>
            <person name="Ng W.-L."/>
            <person name="Kazmierczak K.M."/>
            <person name="Andrzejewski T.M."/>
            <person name="Davidsen T.M."/>
            <person name="Wayne K.J."/>
            <person name="Tettelin H."/>
            <person name="Glass J.I."/>
            <person name="Rusch D."/>
            <person name="Podicherti R."/>
            <person name="Tsui H.-C.T."/>
            <person name="Winkler M.E."/>
        </authorList>
    </citation>
    <scope>NUCLEOTIDE SEQUENCE</scope>
</reference>
<gene>
    <name evidence="1" type="ORF">METZ01_LOCUS212528</name>
</gene>
<sequence length="69" mass="7359">MMSERFSVLIAGTGQLGSRYLQGLAACLKPLRVFVLDPADQALRVAAGRWAGAGGQSTEHVVSYHNTLD</sequence>
<protein>
    <recommendedName>
        <fullName evidence="2">Gfo/Idh/MocA-like oxidoreductase N-terminal domain-containing protein</fullName>
    </recommendedName>
</protein>
<evidence type="ECO:0000313" key="1">
    <source>
        <dbReference type="EMBL" id="SVB59674.1"/>
    </source>
</evidence>
<dbReference type="EMBL" id="UINC01048745">
    <property type="protein sequence ID" value="SVB59674.1"/>
    <property type="molecule type" value="Genomic_DNA"/>
</dbReference>
<dbReference type="AlphaFoldDB" id="A0A382FBI6"/>
<organism evidence="1">
    <name type="scientific">marine metagenome</name>
    <dbReference type="NCBI Taxonomy" id="408172"/>
    <lineage>
        <taxon>unclassified sequences</taxon>
        <taxon>metagenomes</taxon>
        <taxon>ecological metagenomes</taxon>
    </lineage>
</organism>
<feature type="non-terminal residue" evidence="1">
    <location>
        <position position="69"/>
    </location>
</feature>
<name>A0A382FBI6_9ZZZZ</name>
<accession>A0A382FBI6</accession>